<keyword evidence="5" id="KW-1133">Transmembrane helix</keyword>
<dbReference type="SMART" id="SM00304">
    <property type="entry name" value="HAMP"/>
    <property type="match status" value="1"/>
</dbReference>
<dbReference type="Pfam" id="PF00672">
    <property type="entry name" value="HAMP"/>
    <property type="match status" value="1"/>
</dbReference>
<keyword evidence="9" id="KW-1185">Reference proteome</keyword>
<dbReference type="SUPFAM" id="SSF58104">
    <property type="entry name" value="Methyl-accepting chemotaxis protein (MCP) signaling domain"/>
    <property type="match status" value="1"/>
</dbReference>
<keyword evidence="5" id="KW-0472">Membrane</keyword>
<evidence type="ECO:0000256" key="2">
    <source>
        <dbReference type="ARBA" id="ARBA00029447"/>
    </source>
</evidence>
<keyword evidence="4" id="KW-0175">Coiled coil</keyword>
<dbReference type="Proteomes" id="UP000037043">
    <property type="component" value="Unassembled WGS sequence"/>
</dbReference>
<dbReference type="PROSITE" id="PS50111">
    <property type="entry name" value="CHEMOTAXIS_TRANSDUC_2"/>
    <property type="match status" value="1"/>
</dbReference>
<keyword evidence="1 3" id="KW-0807">Transducer</keyword>
<reference evidence="9" key="1">
    <citation type="submission" date="2015-08" db="EMBL/GenBank/DDBJ databases">
        <title>Genome sequence of the strict anaerobe Clostridium homopropionicum LuHBu1 (DSM 5847T).</title>
        <authorList>
            <person name="Poehlein A."/>
            <person name="Beck M."/>
            <person name="Schiel-Bengelsdorf B."/>
            <person name="Bengelsdorf F.R."/>
            <person name="Daniel R."/>
            <person name="Duerre P."/>
        </authorList>
    </citation>
    <scope>NUCLEOTIDE SEQUENCE [LARGE SCALE GENOMIC DNA]</scope>
    <source>
        <strain evidence="9">DSM 5847</strain>
    </source>
</reference>
<dbReference type="STRING" id="36844.SAMN04488501_101270"/>
<feature type="domain" description="HAMP" evidence="7">
    <location>
        <begin position="226"/>
        <end position="265"/>
    </location>
</feature>
<evidence type="ECO:0000256" key="5">
    <source>
        <dbReference type="SAM" id="Phobius"/>
    </source>
</evidence>
<dbReference type="PATRIC" id="fig|1121318.3.peg.3212"/>
<protein>
    <submittedName>
        <fullName evidence="8">Putative methyl-accepting chemotaxis protein YoaH</fullName>
    </submittedName>
</protein>
<gene>
    <name evidence="8" type="primary">yoaH_2</name>
    <name evidence="8" type="ORF">CLHOM_32130</name>
</gene>
<evidence type="ECO:0000256" key="3">
    <source>
        <dbReference type="PROSITE-ProRule" id="PRU00284"/>
    </source>
</evidence>
<dbReference type="CDD" id="cd06225">
    <property type="entry name" value="HAMP"/>
    <property type="match status" value="1"/>
</dbReference>
<comment type="caution">
    <text evidence="8">The sequence shown here is derived from an EMBL/GenBank/DDBJ whole genome shotgun (WGS) entry which is preliminary data.</text>
</comment>
<feature type="coiled-coil region" evidence="4">
    <location>
        <begin position="246"/>
        <end position="315"/>
    </location>
</feature>
<dbReference type="Gene3D" id="1.10.287.950">
    <property type="entry name" value="Methyl-accepting chemotaxis protein"/>
    <property type="match status" value="1"/>
</dbReference>
<proteinExistence type="inferred from homology"/>
<evidence type="ECO:0000313" key="8">
    <source>
        <dbReference type="EMBL" id="KOA18316.1"/>
    </source>
</evidence>
<name>A0A0L6Z5T4_9CLOT</name>
<evidence type="ECO:0000256" key="4">
    <source>
        <dbReference type="SAM" id="Coils"/>
    </source>
</evidence>
<dbReference type="RefSeq" id="WP_052222665.1">
    <property type="nucleotide sequence ID" value="NZ_LHUR01000042.1"/>
</dbReference>
<organism evidence="8 9">
    <name type="scientific">Clostridium homopropionicum DSM 5847</name>
    <dbReference type="NCBI Taxonomy" id="1121318"/>
    <lineage>
        <taxon>Bacteria</taxon>
        <taxon>Bacillati</taxon>
        <taxon>Bacillota</taxon>
        <taxon>Clostridia</taxon>
        <taxon>Eubacteriales</taxon>
        <taxon>Clostridiaceae</taxon>
        <taxon>Clostridium</taxon>
    </lineage>
</organism>
<dbReference type="InterPro" id="IPR024478">
    <property type="entry name" value="HlyB_4HB_MCP"/>
</dbReference>
<accession>A0A0L6Z5T4</accession>
<dbReference type="GO" id="GO:0016020">
    <property type="term" value="C:membrane"/>
    <property type="evidence" value="ECO:0007669"/>
    <property type="project" value="InterPro"/>
</dbReference>
<feature type="transmembrane region" description="Helical" evidence="5">
    <location>
        <begin position="192"/>
        <end position="215"/>
    </location>
</feature>
<feature type="domain" description="Methyl-accepting transducer" evidence="6">
    <location>
        <begin position="277"/>
        <end position="535"/>
    </location>
</feature>
<keyword evidence="5" id="KW-0812">Transmembrane</keyword>
<dbReference type="PANTHER" id="PTHR32089:SF112">
    <property type="entry name" value="LYSOZYME-LIKE PROTEIN-RELATED"/>
    <property type="match status" value="1"/>
</dbReference>
<evidence type="ECO:0000313" key="9">
    <source>
        <dbReference type="Proteomes" id="UP000037043"/>
    </source>
</evidence>
<dbReference type="Pfam" id="PF00015">
    <property type="entry name" value="MCPsignal"/>
    <property type="match status" value="1"/>
</dbReference>
<dbReference type="EMBL" id="LHUR01000042">
    <property type="protein sequence ID" value="KOA18316.1"/>
    <property type="molecule type" value="Genomic_DNA"/>
</dbReference>
<evidence type="ECO:0000256" key="1">
    <source>
        <dbReference type="ARBA" id="ARBA00023224"/>
    </source>
</evidence>
<dbReference type="Pfam" id="PF12729">
    <property type="entry name" value="4HB_MCP_1"/>
    <property type="match status" value="1"/>
</dbReference>
<evidence type="ECO:0000259" key="6">
    <source>
        <dbReference type="PROSITE" id="PS50111"/>
    </source>
</evidence>
<dbReference type="PANTHER" id="PTHR32089">
    <property type="entry name" value="METHYL-ACCEPTING CHEMOTAXIS PROTEIN MCPB"/>
    <property type="match status" value="1"/>
</dbReference>
<evidence type="ECO:0000259" key="7">
    <source>
        <dbReference type="PROSITE" id="PS50885"/>
    </source>
</evidence>
<dbReference type="InterPro" id="IPR004089">
    <property type="entry name" value="MCPsignal_dom"/>
</dbReference>
<comment type="similarity">
    <text evidence="2">Belongs to the methyl-accepting chemotaxis (MCP) protein family.</text>
</comment>
<sequence length="571" mass="63425">MNVIKNMKIRTKLAAAFILMVLIIGALGTMGIYSGKRLSDNGQTMYNQNIFSINKLHLIMENLLNIRSELQGLVFVDRSEDSKNKRLTILEDLKQENLVYMKSYEKVSFNADSKKLWDEFNVRLEEYRSVRDKIINLVKEKKYNEAAAMGTNLETVRVSMFDPLNKLVTLNEKMAKDSNSQNISIYDSINKVMLILMSSGLFIAIVLGIIISFYISGSIRKGLQFAEALGNGDLSFKLDLDSKDELGQLSKALNNARENIVKLVKEIIEQSEQVTVSSEELSSIVQEVTSKIENINEFANEIVKETQEASATTEEISASVEEVNFGVAELANRSTEGSSEALGIKERAEEIKEKGSKSQITAINLYETKQVNIIKAIEEGKVVEEIIVMADSIAQIAEQTNLLALNAAIEAARAGEQGKGFAVVADEIRKLAEQSSDNVKNIQDIIIKVQNAFKNLSINSQDVLEFIDKDVKVDYQLLVDTGESYNKDALFVSKMSEDIAAMAEEINATIDEISKVVQGIATSSQTTASNSNQIMSSIDETTRAMGEVLHSSENQAAIAERLNKLIQRFKF</sequence>
<dbReference type="InterPro" id="IPR003660">
    <property type="entry name" value="HAMP_dom"/>
</dbReference>
<dbReference type="GO" id="GO:0007165">
    <property type="term" value="P:signal transduction"/>
    <property type="evidence" value="ECO:0007669"/>
    <property type="project" value="UniProtKB-KW"/>
</dbReference>
<dbReference type="AlphaFoldDB" id="A0A0L6Z5T4"/>
<dbReference type="SMART" id="SM00283">
    <property type="entry name" value="MA"/>
    <property type="match status" value="1"/>
</dbReference>
<dbReference type="PROSITE" id="PS50885">
    <property type="entry name" value="HAMP"/>
    <property type="match status" value="1"/>
</dbReference>